<gene>
    <name evidence="2" type="ORF">LE_TR2959_c0_g1_i1_g.9255</name>
</gene>
<sequence length="549" mass="62175">MFDPSNLSKLFDEIHIPLSYIPDDVYQTSVDWLHQHVPDHLLADFVFWSFAYILEDVCNGPGGDETRDDDVVSHYCFAILRHDNVAIFVAVAMLLRSRPYLYTRKLPSLEESHDGERKFLAPLKIWILSQDPQDNLSACLYSWVHNLLPLLVHSNPVSRHLILCFVEKILEKPDAVTELTDAPAWQGERLIPPPSFEILLRLTFPCSSARAKATSRFEAIYPMLKQVALAGATEIYTREMFRLCFRLTEEENLALAEEATDLAISLLTNNADDSCWKHWNGLFHKKPKASVALLKILLKKWNELSPSSRKATKQATQKLFICSLESAGNAIRDPILAKEALWSLTEIVGCCKDQRWDKLYKLENLDPSLVVFLSLDIWKNRFQNVTSYIRKDTPAFKEDTQQIFTSCLNLAEEVKEAASIALWPLIGNVDCWKLWDDLYTDNLVASAALLKELVDEWEFFSSALSGDTRALRKTVKSFMLKNKKARGANASLYRKADKSCQVIWRRLSPGSGSSLNGSAITAVVLFAAVAHSILLATIWWTPCSCTQNG</sequence>
<organism evidence="2">
    <name type="scientific">Noccaea caerulescens</name>
    <name type="common">Alpine penny-cress</name>
    <name type="synonym">Thlaspi caerulescens</name>
    <dbReference type="NCBI Taxonomy" id="107243"/>
    <lineage>
        <taxon>Eukaryota</taxon>
        <taxon>Viridiplantae</taxon>
        <taxon>Streptophyta</taxon>
        <taxon>Embryophyta</taxon>
        <taxon>Tracheophyta</taxon>
        <taxon>Spermatophyta</taxon>
        <taxon>Magnoliopsida</taxon>
        <taxon>eudicotyledons</taxon>
        <taxon>Gunneridae</taxon>
        <taxon>Pentapetalae</taxon>
        <taxon>rosids</taxon>
        <taxon>malvids</taxon>
        <taxon>Brassicales</taxon>
        <taxon>Brassicaceae</taxon>
        <taxon>Coluteocarpeae</taxon>
        <taxon>Noccaea</taxon>
    </lineage>
</organism>
<dbReference type="PANTHER" id="PTHR13448">
    <property type="entry name" value="TRANSMEMBRANE PROTEIN 214"/>
    <property type="match status" value="1"/>
</dbReference>
<accession>A0A1J3GHM2</accession>
<evidence type="ECO:0000313" key="2">
    <source>
        <dbReference type="EMBL" id="JAU54613.1"/>
    </source>
</evidence>
<reference evidence="2" key="1">
    <citation type="submission" date="2016-07" db="EMBL/GenBank/DDBJ databases">
        <title>De novo transcriptome assembly of four accessions of the metal hyperaccumulator plant Noccaea caerulescens.</title>
        <authorList>
            <person name="Blande D."/>
            <person name="Halimaa P."/>
            <person name="Tervahauta A.I."/>
            <person name="Aarts M.G."/>
            <person name="Karenlampi S.O."/>
        </authorList>
    </citation>
    <scope>NUCLEOTIDE SEQUENCE</scope>
</reference>
<dbReference type="AlphaFoldDB" id="A0A1J3GHM2"/>
<keyword evidence="1" id="KW-1133">Transmembrane helix</keyword>
<dbReference type="GO" id="GO:0005783">
    <property type="term" value="C:endoplasmic reticulum"/>
    <property type="evidence" value="ECO:0007669"/>
    <property type="project" value="TreeGrafter"/>
</dbReference>
<evidence type="ECO:0000256" key="1">
    <source>
        <dbReference type="SAM" id="Phobius"/>
    </source>
</evidence>
<keyword evidence="1" id="KW-0812">Transmembrane</keyword>
<feature type="transmembrane region" description="Helical" evidence="1">
    <location>
        <begin position="515"/>
        <end position="540"/>
    </location>
</feature>
<name>A0A1J3GHM2_NOCCA</name>
<protein>
    <submittedName>
        <fullName evidence="2">Uncharacterized protein</fullName>
    </submittedName>
</protein>
<proteinExistence type="predicted"/>
<keyword evidence="1" id="KW-0472">Membrane</keyword>
<dbReference type="PANTHER" id="PTHR13448:SF9">
    <property type="entry name" value="(RAPE) HYPOTHETICAL PROTEIN"/>
    <property type="match status" value="1"/>
</dbReference>
<dbReference type="Pfam" id="PF10151">
    <property type="entry name" value="TMEM214"/>
    <property type="match status" value="2"/>
</dbReference>
<dbReference type="InterPro" id="IPR019308">
    <property type="entry name" value="TMEM214"/>
</dbReference>
<dbReference type="GO" id="GO:0005794">
    <property type="term" value="C:Golgi apparatus"/>
    <property type="evidence" value="ECO:0007669"/>
    <property type="project" value="TreeGrafter"/>
</dbReference>
<dbReference type="EMBL" id="GEVL01022728">
    <property type="protein sequence ID" value="JAU54613.1"/>
    <property type="molecule type" value="Transcribed_RNA"/>
</dbReference>